<feature type="domain" description="HNH nuclease" evidence="2">
    <location>
        <begin position="65"/>
        <end position="108"/>
    </location>
</feature>
<protein>
    <submittedName>
        <fullName evidence="3">HNH endonuclease</fullName>
    </submittedName>
</protein>
<dbReference type="OrthoDB" id="21336at10239"/>
<evidence type="ECO:0000259" key="2">
    <source>
        <dbReference type="Pfam" id="PF13392"/>
    </source>
</evidence>
<dbReference type="InterPro" id="IPR003615">
    <property type="entry name" value="HNH_nuc"/>
</dbReference>
<keyword evidence="3" id="KW-0540">Nuclease</keyword>
<gene>
    <name evidence="3" type="ORF">SEA_DARWIN_11</name>
</gene>
<dbReference type="InterPro" id="IPR010902">
    <property type="entry name" value="NUMOD4"/>
</dbReference>
<keyword evidence="4" id="KW-1185">Reference proteome</keyword>
<dbReference type="EMBL" id="MG198777">
    <property type="protein sequence ID" value="ATW58573.1"/>
    <property type="molecule type" value="Genomic_DNA"/>
</dbReference>
<dbReference type="GO" id="GO:0016788">
    <property type="term" value="F:hydrolase activity, acting on ester bonds"/>
    <property type="evidence" value="ECO:0007669"/>
    <property type="project" value="InterPro"/>
</dbReference>
<proteinExistence type="predicted"/>
<dbReference type="Pfam" id="PF07463">
    <property type="entry name" value="NUMOD4"/>
    <property type="match status" value="1"/>
</dbReference>
<dbReference type="Proteomes" id="UP000240661">
    <property type="component" value="Segment"/>
</dbReference>
<evidence type="ECO:0000313" key="3">
    <source>
        <dbReference type="EMBL" id="ATW58573.1"/>
    </source>
</evidence>
<feature type="domain" description="NUMOD4" evidence="1">
    <location>
        <begin position="2"/>
        <end position="55"/>
    </location>
</feature>
<dbReference type="GO" id="GO:0004519">
    <property type="term" value="F:endonuclease activity"/>
    <property type="evidence" value="ECO:0007669"/>
    <property type="project" value="UniProtKB-KW"/>
</dbReference>
<keyword evidence="3" id="KW-0378">Hydrolase</keyword>
<dbReference type="Gene3D" id="3.90.75.20">
    <property type="match status" value="1"/>
</dbReference>
<organism evidence="3 4">
    <name type="scientific">Corynebacterium phage Darwin</name>
    <dbReference type="NCBI Taxonomy" id="2047869"/>
    <lineage>
        <taxon>Viruses</taxon>
        <taxon>Duplodnaviria</taxon>
        <taxon>Heunggongvirae</taxon>
        <taxon>Uroviricota</taxon>
        <taxon>Caudoviricetes</taxon>
        <taxon>Zierdtviridae</taxon>
        <taxon>Toshachvirinae</taxon>
        <taxon>Ceetrepovirus</taxon>
        <taxon>Ceetrepovirus darwin</taxon>
        <taxon>Corynebacterium virus Darwin</taxon>
    </lineage>
</organism>
<evidence type="ECO:0000313" key="4">
    <source>
        <dbReference type="Proteomes" id="UP000240661"/>
    </source>
</evidence>
<accession>A0A2H4P8L9</accession>
<name>A0A2H4P8L9_9CAUD</name>
<dbReference type="Pfam" id="PF13392">
    <property type="entry name" value="HNH_3"/>
    <property type="match status" value="1"/>
</dbReference>
<dbReference type="InterPro" id="IPR044925">
    <property type="entry name" value="His-Me_finger_sf"/>
</dbReference>
<keyword evidence="3" id="KW-0255">Endonuclease</keyword>
<sequence>MERWRDITGYEGLYQVSDQGRVRSLDRVNGRGFHVSGVILRQNPDRKGYLGVSLYSGSKESRRRRLVHQLVAEEFIGTRPKGLDVCHNDVDKKNNSASNLRYDTRSNNILDAVKHGTHIMARQTECKRGHRLGAFDGDRSQGCRACARAKATISYHEDLAPYEDRISDIHYENMTGTNKRLLRSDILDMLNY</sequence>
<reference evidence="3 4" key="1">
    <citation type="submission" date="2017-10" db="EMBL/GenBank/DDBJ databases">
        <authorList>
            <person name="Monti D.L."/>
            <person name="McPhail C.W."/>
            <person name="Foksinska A.M."/>
            <person name="Opsteen S.A."/>
            <person name="Casey K.N."/>
            <person name="Ali S.Y."/>
            <person name="Nguyen D.C."/>
            <person name="Vale K."/>
            <person name="Baghaei N."/>
            <person name="Pratt M.C."/>
            <person name="Page E.F."/>
            <person name="Gosain A.J."/>
            <person name="Castillo S.J."/>
            <person name="Mallepalli N.R."/>
            <person name="Thompson A.L."/>
            <person name="Presedo N.A."/>
            <person name="Murrell A.C."/>
            <person name="Sahawneh K.J."/>
            <person name="Saleeby D.P."/>
            <person name="Stoner T.H."/>
            <person name="Garlena R.A."/>
            <person name="Russell D.A."/>
            <person name="Pope W.H."/>
            <person name="Jacobs-Sera D."/>
            <person name="Hatfull G.F."/>
        </authorList>
    </citation>
    <scope>NUCLEOTIDE SEQUENCE [LARGE SCALE GENOMIC DNA]</scope>
</reference>
<dbReference type="SUPFAM" id="SSF54060">
    <property type="entry name" value="His-Me finger endonucleases"/>
    <property type="match status" value="1"/>
</dbReference>
<evidence type="ECO:0000259" key="1">
    <source>
        <dbReference type="Pfam" id="PF07463"/>
    </source>
</evidence>